<dbReference type="Pfam" id="PF03551">
    <property type="entry name" value="PadR"/>
    <property type="match status" value="1"/>
</dbReference>
<evidence type="ECO:0000313" key="3">
    <source>
        <dbReference type="Proteomes" id="UP000190797"/>
    </source>
</evidence>
<dbReference type="Gene3D" id="1.10.10.10">
    <property type="entry name" value="Winged helix-like DNA-binding domain superfamily/Winged helix DNA-binding domain"/>
    <property type="match status" value="1"/>
</dbReference>
<protein>
    <submittedName>
        <fullName evidence="2">PadR family transcriptional regulator</fullName>
    </submittedName>
</protein>
<proteinExistence type="predicted"/>
<name>A0A1U9ZTM0_9ACTN</name>
<gene>
    <name evidence="2" type="ORF">BKM31_07140</name>
</gene>
<dbReference type="InterPro" id="IPR036390">
    <property type="entry name" value="WH_DNA-bd_sf"/>
</dbReference>
<accession>A0A1U9ZTM0</accession>
<dbReference type="STRING" id="1909395.BKM31_07140"/>
<dbReference type="EMBL" id="CP017717">
    <property type="protein sequence ID" value="AQZ61288.1"/>
    <property type="molecule type" value="Genomic_DNA"/>
</dbReference>
<reference evidence="3" key="1">
    <citation type="journal article" date="2017" name="Med. Chem. Commun.">
        <title>Nonomuraea sp. ATCC 55076 harbours the largest actinomycete chromosome to date and the kistamicin biosynthetic gene cluster.</title>
        <authorList>
            <person name="Nazari B."/>
            <person name="Forneris C.C."/>
            <person name="Gibson M.I."/>
            <person name="Moon K."/>
            <person name="Schramma K.R."/>
            <person name="Seyedsayamdost M.R."/>
        </authorList>
    </citation>
    <scope>NUCLEOTIDE SEQUENCE [LARGE SCALE GENOMIC DNA]</scope>
    <source>
        <strain evidence="3">ATCC 55076</strain>
    </source>
</reference>
<dbReference type="PANTHER" id="PTHR43252:SF2">
    <property type="entry name" value="TRANSCRIPTION REGULATOR, PADR-LIKE FAMILY"/>
    <property type="match status" value="1"/>
</dbReference>
<dbReference type="AlphaFoldDB" id="A0A1U9ZTM0"/>
<organism evidence="2 3">
    <name type="scientific">[Actinomadura] parvosata subsp. kistnae</name>
    <dbReference type="NCBI Taxonomy" id="1909395"/>
    <lineage>
        <taxon>Bacteria</taxon>
        <taxon>Bacillati</taxon>
        <taxon>Actinomycetota</taxon>
        <taxon>Actinomycetes</taxon>
        <taxon>Streptosporangiales</taxon>
        <taxon>Streptosporangiaceae</taxon>
        <taxon>Nonomuraea</taxon>
    </lineage>
</organism>
<evidence type="ECO:0000313" key="2">
    <source>
        <dbReference type="EMBL" id="AQZ61288.1"/>
    </source>
</evidence>
<dbReference type="PANTHER" id="PTHR43252">
    <property type="entry name" value="TRANSCRIPTIONAL REGULATOR YQJI"/>
    <property type="match status" value="1"/>
</dbReference>
<dbReference type="RefSeq" id="WP_080037406.1">
    <property type="nucleotide sequence ID" value="NZ_CP017717.1"/>
</dbReference>
<dbReference type="InterPro" id="IPR005149">
    <property type="entry name" value="Tscrpt_reg_PadR_N"/>
</dbReference>
<dbReference type="KEGG" id="noa:BKM31_07140"/>
<dbReference type="OrthoDB" id="8443918at2"/>
<feature type="domain" description="Transcription regulator PadR N-terminal" evidence="1">
    <location>
        <begin position="12"/>
        <end position="86"/>
    </location>
</feature>
<dbReference type="Proteomes" id="UP000190797">
    <property type="component" value="Chromosome"/>
</dbReference>
<dbReference type="InterPro" id="IPR036388">
    <property type="entry name" value="WH-like_DNA-bd_sf"/>
</dbReference>
<dbReference type="SUPFAM" id="SSF46785">
    <property type="entry name" value="Winged helix' DNA-binding domain"/>
    <property type="match status" value="1"/>
</dbReference>
<evidence type="ECO:0000259" key="1">
    <source>
        <dbReference type="Pfam" id="PF03551"/>
    </source>
</evidence>
<keyword evidence="3" id="KW-1185">Reference proteome</keyword>
<sequence length="211" mass="23479">MARRPDLVGLTVLAMLSVRAGHPYELHRFIVDTHKDYVTGLPRSLYHAVERLAGDELIVPVETSREGRRPERTVYEITDEGRRELATRLRALLENPGAERRTFTAAVSLMGVLPVPEALRALRTRAASIEGSLASMNAHLKALKDSGLPDVLTIEIDYERALSETELAWLRKLIARLESGELDWPSTLKREFLEDVLGSPEKPGEPGEPGP</sequence>